<dbReference type="InterPro" id="IPR002656">
    <property type="entry name" value="Acyl_transf_3_dom"/>
</dbReference>
<feature type="transmembrane region" description="Helical" evidence="1">
    <location>
        <begin position="7"/>
        <end position="24"/>
    </location>
</feature>
<keyword evidence="1" id="KW-0472">Membrane</keyword>
<gene>
    <name evidence="3" type="ORF">H8717_13885</name>
</gene>
<feature type="transmembrane region" description="Helical" evidence="1">
    <location>
        <begin position="225"/>
        <end position="245"/>
    </location>
</feature>
<feature type="transmembrane region" description="Helical" evidence="1">
    <location>
        <begin position="257"/>
        <end position="276"/>
    </location>
</feature>
<feature type="transmembrane region" description="Helical" evidence="1">
    <location>
        <begin position="313"/>
        <end position="333"/>
    </location>
</feature>
<evidence type="ECO:0000259" key="2">
    <source>
        <dbReference type="Pfam" id="PF01757"/>
    </source>
</evidence>
<feature type="transmembrane region" description="Helical" evidence="1">
    <location>
        <begin position="161"/>
        <end position="178"/>
    </location>
</feature>
<feature type="transmembrane region" description="Helical" evidence="1">
    <location>
        <begin position="83"/>
        <end position="101"/>
    </location>
</feature>
<keyword evidence="3" id="KW-0012">Acyltransferase</keyword>
<dbReference type="Proteomes" id="UP000658131">
    <property type="component" value="Unassembled WGS sequence"/>
</dbReference>
<dbReference type="Pfam" id="PF01757">
    <property type="entry name" value="Acyl_transf_3"/>
    <property type="match status" value="1"/>
</dbReference>
<dbReference type="GO" id="GO:0016746">
    <property type="term" value="F:acyltransferase activity"/>
    <property type="evidence" value="ECO:0007669"/>
    <property type="project" value="UniProtKB-KW"/>
</dbReference>
<feature type="transmembrane region" description="Helical" evidence="1">
    <location>
        <begin position="288"/>
        <end position="307"/>
    </location>
</feature>
<evidence type="ECO:0000313" key="3">
    <source>
        <dbReference type="EMBL" id="MBC8577488.1"/>
    </source>
</evidence>
<evidence type="ECO:0000313" key="4">
    <source>
        <dbReference type="Proteomes" id="UP000658131"/>
    </source>
</evidence>
<keyword evidence="4" id="KW-1185">Reference proteome</keyword>
<feature type="domain" description="Acyltransferase 3" evidence="2">
    <location>
        <begin position="8"/>
        <end position="333"/>
    </location>
</feature>
<sequence>MIKRNNVIDFAKFIFSVVILLNHSNSLMPGKGCFMFGGYLAVEFFFLVSGFLIAQSSAKKSSFDANTIGTETLRLVLNKFKRIFPYYSLGFVLSFAVTQYINHVSGRSILKNAIKSILTFLRLGTTVGLNSYEVMDLCWYISGMLLGIMIIYPLLRYHANLFCYVEAPLICAFIYGYLFHTYKGTATLDWIGICNTGLLRGIAGLSLGCLTYEGSRKIKNIKWSGNGRVFLTLVEVMGYFIALIHMQFKSKIGSDDFVIIGILTMSISISFSGSSLSYKMFGQTNVPWAEYSLALYMGHWPVLLFIANDHALSTFQLKFVTYFVCSFIVSFLLQKGGNLLKNLFGWIGKEAKSLFVLP</sequence>
<dbReference type="RefSeq" id="WP_262400891.1">
    <property type="nucleotide sequence ID" value="NZ_JACRTB010000033.1"/>
</dbReference>
<feature type="transmembrane region" description="Helical" evidence="1">
    <location>
        <begin position="137"/>
        <end position="154"/>
    </location>
</feature>
<reference evidence="3 4" key="1">
    <citation type="submission" date="2020-08" db="EMBL/GenBank/DDBJ databases">
        <title>Genome public.</title>
        <authorList>
            <person name="Liu C."/>
            <person name="Sun Q."/>
        </authorList>
    </citation>
    <scope>NUCLEOTIDE SEQUENCE [LARGE SCALE GENOMIC DNA]</scope>
    <source>
        <strain evidence="3 4">BX1</strain>
    </source>
</reference>
<keyword evidence="1" id="KW-0812">Transmembrane</keyword>
<name>A0ABR7NM51_9FIRM</name>
<comment type="caution">
    <text evidence="3">The sequence shown here is derived from an EMBL/GenBank/DDBJ whole genome shotgun (WGS) entry which is preliminary data.</text>
</comment>
<keyword evidence="1" id="KW-1133">Transmembrane helix</keyword>
<protein>
    <submittedName>
        <fullName evidence="3">Acyltransferase</fullName>
    </submittedName>
</protein>
<proteinExistence type="predicted"/>
<organism evidence="3 4">
    <name type="scientific">Yanshouia hominis</name>
    <dbReference type="NCBI Taxonomy" id="2763673"/>
    <lineage>
        <taxon>Bacteria</taxon>
        <taxon>Bacillati</taxon>
        <taxon>Bacillota</taxon>
        <taxon>Clostridia</taxon>
        <taxon>Eubacteriales</taxon>
        <taxon>Oscillospiraceae</taxon>
        <taxon>Yanshouia</taxon>
    </lineage>
</organism>
<keyword evidence="3" id="KW-0808">Transferase</keyword>
<feature type="transmembrane region" description="Helical" evidence="1">
    <location>
        <begin position="36"/>
        <end position="54"/>
    </location>
</feature>
<accession>A0ABR7NM51</accession>
<evidence type="ECO:0000256" key="1">
    <source>
        <dbReference type="SAM" id="Phobius"/>
    </source>
</evidence>
<feature type="transmembrane region" description="Helical" evidence="1">
    <location>
        <begin position="190"/>
        <end position="213"/>
    </location>
</feature>
<dbReference type="EMBL" id="JACRTB010000033">
    <property type="protein sequence ID" value="MBC8577488.1"/>
    <property type="molecule type" value="Genomic_DNA"/>
</dbReference>